<sequence>MRTLHDLRDEMLAVAQGTRPIPPVRSVTDDESVSGLLGVLTPANRALMQLIATERPETVSKLLGLANSAQPKPHKAWET</sequence>
<gene>
    <name evidence="1" type="ORF">QO018_004128</name>
</gene>
<accession>A0ABU0MP59</accession>
<name>A0ABU0MP59_9PROT</name>
<dbReference type="EMBL" id="JAUSVU010000017">
    <property type="protein sequence ID" value="MDQ0535250.1"/>
    <property type="molecule type" value="Genomic_DNA"/>
</dbReference>
<reference evidence="1 2" key="1">
    <citation type="submission" date="2023-07" db="EMBL/GenBank/DDBJ databases">
        <title>Genomic Encyclopedia of Type Strains, Phase IV (KMG-IV): sequencing the most valuable type-strain genomes for metagenomic binning, comparative biology and taxonomic classification.</title>
        <authorList>
            <person name="Goeker M."/>
        </authorList>
    </citation>
    <scope>NUCLEOTIDE SEQUENCE [LARGE SCALE GENOMIC DNA]</scope>
    <source>
        <strain evidence="1 2">DSM 19922</strain>
    </source>
</reference>
<keyword evidence="2" id="KW-1185">Reference proteome</keyword>
<evidence type="ECO:0000313" key="1">
    <source>
        <dbReference type="EMBL" id="MDQ0535250.1"/>
    </source>
</evidence>
<proteinExistence type="predicted"/>
<dbReference type="RefSeq" id="WP_246513296.1">
    <property type="nucleotide sequence ID" value="NZ_JAGINO010000017.1"/>
</dbReference>
<comment type="caution">
    <text evidence="1">The sequence shown here is derived from an EMBL/GenBank/DDBJ whole genome shotgun (WGS) entry which is preliminary data.</text>
</comment>
<protein>
    <submittedName>
        <fullName evidence="1">Transcriptional regulator</fullName>
    </submittedName>
</protein>
<evidence type="ECO:0000313" key="2">
    <source>
        <dbReference type="Proteomes" id="UP001244552"/>
    </source>
</evidence>
<organism evidence="1 2">
    <name type="scientific">Azospirillum picis</name>
    <dbReference type="NCBI Taxonomy" id="488438"/>
    <lineage>
        <taxon>Bacteria</taxon>
        <taxon>Pseudomonadati</taxon>
        <taxon>Pseudomonadota</taxon>
        <taxon>Alphaproteobacteria</taxon>
        <taxon>Rhodospirillales</taxon>
        <taxon>Azospirillaceae</taxon>
        <taxon>Azospirillum</taxon>
    </lineage>
</organism>
<dbReference type="Proteomes" id="UP001244552">
    <property type="component" value="Unassembled WGS sequence"/>
</dbReference>